<dbReference type="Pfam" id="PF00126">
    <property type="entry name" value="HTH_1"/>
    <property type="match status" value="1"/>
</dbReference>
<reference evidence="4" key="1">
    <citation type="journal article" date="2019" name="Int. J. Syst. Evol. Microbiol.">
        <title>The Global Catalogue of Microorganisms (GCM) 10K type strain sequencing project: providing services to taxonomists for standard genome sequencing and annotation.</title>
        <authorList>
            <consortium name="The Broad Institute Genomics Platform"/>
            <consortium name="The Broad Institute Genome Sequencing Center for Infectious Disease"/>
            <person name="Wu L."/>
            <person name="Ma J."/>
        </authorList>
    </citation>
    <scope>NUCLEOTIDE SEQUENCE [LARGE SCALE GENOMIC DNA]</scope>
    <source>
        <strain evidence="4">JCM 15503</strain>
    </source>
</reference>
<accession>A0ABP3VCR5</accession>
<proteinExistence type="predicted"/>
<dbReference type="RefSeq" id="WP_141287575.1">
    <property type="nucleotide sequence ID" value="NZ_BAAAEW010000022.1"/>
</dbReference>
<dbReference type="PANTHER" id="PTHR38431:SF1">
    <property type="entry name" value="BLL2305 PROTEIN"/>
    <property type="match status" value="1"/>
</dbReference>
<dbReference type="InterPro" id="IPR036390">
    <property type="entry name" value="WH_DNA-bd_sf"/>
</dbReference>
<feature type="domain" description="HTH lysR-type" evidence="1">
    <location>
        <begin position="23"/>
        <end position="82"/>
    </location>
</feature>
<sequence>MDKISIHPVWTIQTTDGGALPPRLLTLLVQVHAHGSLLAACQQMGLSYRHAWDLVHQGEAQLGATLLHMTRGKGSKLSALGEKLVWADHRIAARLKPALDSLASELAAEIGRLAVHTPPMLRLHASHGFAIEALVSALSQDGLAVERRYGSSTEAVAALCDHACDAAGFHVPLGPLATATLAHYARWLAEPALCVIDIATRRQGLMVACGNPAKVYELSDLLRPGLRFINRQAGSGTRFLLERLLAAQGLDAGRISGFEQGEFTHAAVAAYVASGMADVGFGLEPPARRFGLDFMPQANERYFLLCHAQTLERPAMQQLLARLRDPAMRAQLDALPGYDARHAGRVTPLVEAFQEPAALG</sequence>
<evidence type="ECO:0000259" key="1">
    <source>
        <dbReference type="Pfam" id="PF00126"/>
    </source>
</evidence>
<protein>
    <submittedName>
        <fullName evidence="3">Substrate-binding domain-containing protein</fullName>
    </submittedName>
</protein>
<feature type="domain" description="PBP" evidence="2">
    <location>
        <begin position="140"/>
        <end position="323"/>
    </location>
</feature>
<dbReference type="EMBL" id="BAAAEW010000022">
    <property type="protein sequence ID" value="GAA0755323.1"/>
    <property type="molecule type" value="Genomic_DNA"/>
</dbReference>
<evidence type="ECO:0000259" key="2">
    <source>
        <dbReference type="Pfam" id="PF12727"/>
    </source>
</evidence>
<organism evidence="3 4">
    <name type="scientific">Ideonella azotifigens</name>
    <dbReference type="NCBI Taxonomy" id="513160"/>
    <lineage>
        <taxon>Bacteria</taxon>
        <taxon>Pseudomonadati</taxon>
        <taxon>Pseudomonadota</taxon>
        <taxon>Betaproteobacteria</taxon>
        <taxon>Burkholderiales</taxon>
        <taxon>Sphaerotilaceae</taxon>
        <taxon>Ideonella</taxon>
    </lineage>
</organism>
<evidence type="ECO:0000313" key="4">
    <source>
        <dbReference type="Proteomes" id="UP001500279"/>
    </source>
</evidence>
<dbReference type="SUPFAM" id="SSF53850">
    <property type="entry name" value="Periplasmic binding protein-like II"/>
    <property type="match status" value="1"/>
</dbReference>
<keyword evidence="4" id="KW-1185">Reference proteome</keyword>
<dbReference type="PANTHER" id="PTHR38431">
    <property type="entry name" value="BLL2305 PROTEIN"/>
    <property type="match status" value="1"/>
</dbReference>
<dbReference type="InterPro" id="IPR000847">
    <property type="entry name" value="LysR_HTH_N"/>
</dbReference>
<gene>
    <name evidence="3" type="ORF">GCM10009107_32700</name>
</gene>
<dbReference type="InterPro" id="IPR024370">
    <property type="entry name" value="PBP_domain"/>
</dbReference>
<dbReference type="Proteomes" id="UP001500279">
    <property type="component" value="Unassembled WGS sequence"/>
</dbReference>
<comment type="caution">
    <text evidence="3">The sequence shown here is derived from an EMBL/GenBank/DDBJ whole genome shotgun (WGS) entry which is preliminary data.</text>
</comment>
<dbReference type="Pfam" id="PF12727">
    <property type="entry name" value="PBP_like"/>
    <property type="match status" value="1"/>
</dbReference>
<dbReference type="SUPFAM" id="SSF46785">
    <property type="entry name" value="Winged helix' DNA-binding domain"/>
    <property type="match status" value="1"/>
</dbReference>
<name>A0ABP3VCR5_9BURK</name>
<dbReference type="InterPro" id="IPR036388">
    <property type="entry name" value="WH-like_DNA-bd_sf"/>
</dbReference>
<dbReference type="Gene3D" id="1.10.10.10">
    <property type="entry name" value="Winged helix-like DNA-binding domain superfamily/Winged helix DNA-binding domain"/>
    <property type="match status" value="1"/>
</dbReference>
<evidence type="ECO:0000313" key="3">
    <source>
        <dbReference type="EMBL" id="GAA0755323.1"/>
    </source>
</evidence>